<reference evidence="3" key="1">
    <citation type="submission" date="2016-04" db="UniProtKB">
        <authorList>
            <consortium name="WormBaseParasite"/>
        </authorList>
    </citation>
    <scope>IDENTIFICATION</scope>
</reference>
<evidence type="ECO:0000313" key="3">
    <source>
        <dbReference type="WBParaSite" id="TCLT_0000376001-mRNA-1"/>
    </source>
</evidence>
<dbReference type="EMBL" id="UYYF01004266">
    <property type="protein sequence ID" value="VDN00751.1"/>
    <property type="molecule type" value="Genomic_DNA"/>
</dbReference>
<evidence type="ECO:0000313" key="2">
    <source>
        <dbReference type="Proteomes" id="UP000276776"/>
    </source>
</evidence>
<name>A0A0N5CU40_THECL</name>
<dbReference type="Proteomes" id="UP000276776">
    <property type="component" value="Unassembled WGS sequence"/>
</dbReference>
<organism evidence="3">
    <name type="scientific">Thelazia callipaeda</name>
    <name type="common">Oriental eyeworm</name>
    <name type="synonym">Parasitic nematode</name>
    <dbReference type="NCBI Taxonomy" id="103827"/>
    <lineage>
        <taxon>Eukaryota</taxon>
        <taxon>Metazoa</taxon>
        <taxon>Ecdysozoa</taxon>
        <taxon>Nematoda</taxon>
        <taxon>Chromadorea</taxon>
        <taxon>Rhabditida</taxon>
        <taxon>Spirurina</taxon>
        <taxon>Spiruromorpha</taxon>
        <taxon>Thelazioidea</taxon>
        <taxon>Thelaziidae</taxon>
        <taxon>Thelazia</taxon>
    </lineage>
</organism>
<dbReference type="WBParaSite" id="TCLT_0000376001-mRNA-1">
    <property type="protein sequence ID" value="TCLT_0000376001-mRNA-1"/>
    <property type="gene ID" value="TCLT_0000376001"/>
</dbReference>
<keyword evidence="2" id="KW-1185">Reference proteome</keyword>
<proteinExistence type="predicted"/>
<dbReference type="AlphaFoldDB" id="A0A0N5CU40"/>
<protein>
    <submittedName>
        <fullName evidence="3">Response regulatory domain-containing protein</fullName>
    </submittedName>
</protein>
<evidence type="ECO:0000313" key="1">
    <source>
        <dbReference type="EMBL" id="VDN00751.1"/>
    </source>
</evidence>
<sequence>MKAINVPSVEIDASLDSSKCASNAKKDCLQVSDSNQPMLSGDKIEQNVVSPRRFIAVDTDSVLESSKLLRKLSEAFGVKFLTCSEILIFDCFFWIKKFEYIIL</sequence>
<gene>
    <name evidence="1" type="ORF">TCLT_LOCUS3749</name>
</gene>
<accession>A0A0N5CU40</accession>
<reference evidence="1 2" key="2">
    <citation type="submission" date="2018-11" db="EMBL/GenBank/DDBJ databases">
        <authorList>
            <consortium name="Pathogen Informatics"/>
        </authorList>
    </citation>
    <scope>NUCLEOTIDE SEQUENCE [LARGE SCALE GENOMIC DNA]</scope>
</reference>